<dbReference type="Pfam" id="PF02653">
    <property type="entry name" value="BPD_transp_2"/>
    <property type="match status" value="1"/>
</dbReference>
<feature type="transmembrane region" description="Helical" evidence="7">
    <location>
        <begin position="290"/>
        <end position="313"/>
    </location>
</feature>
<protein>
    <submittedName>
        <fullName evidence="8">Ribose transport system permease protein</fullName>
    </submittedName>
</protein>
<dbReference type="RefSeq" id="WP_281397652.1">
    <property type="nucleotide sequence ID" value="NZ_BAAAJD010000023.1"/>
</dbReference>
<organism evidence="8 9">
    <name type="scientific">Nocardiopsis composta</name>
    <dbReference type="NCBI Taxonomy" id="157465"/>
    <lineage>
        <taxon>Bacteria</taxon>
        <taxon>Bacillati</taxon>
        <taxon>Actinomycetota</taxon>
        <taxon>Actinomycetes</taxon>
        <taxon>Streptosporangiales</taxon>
        <taxon>Nocardiopsidaceae</taxon>
        <taxon>Nocardiopsis</taxon>
    </lineage>
</organism>
<comment type="caution">
    <text evidence="8">The sequence shown here is derived from an EMBL/GenBank/DDBJ whole genome shotgun (WGS) entry which is preliminary data.</text>
</comment>
<evidence type="ECO:0000256" key="1">
    <source>
        <dbReference type="ARBA" id="ARBA00004651"/>
    </source>
</evidence>
<evidence type="ECO:0000313" key="9">
    <source>
        <dbReference type="Proteomes" id="UP000572635"/>
    </source>
</evidence>
<feature type="transmembrane region" description="Helical" evidence="7">
    <location>
        <begin position="65"/>
        <end position="86"/>
    </location>
</feature>
<gene>
    <name evidence="8" type="ORF">HDA36_000565</name>
</gene>
<dbReference type="Proteomes" id="UP000572635">
    <property type="component" value="Unassembled WGS sequence"/>
</dbReference>
<evidence type="ECO:0000256" key="6">
    <source>
        <dbReference type="SAM" id="MobiDB-lite"/>
    </source>
</evidence>
<feature type="transmembrane region" description="Helical" evidence="7">
    <location>
        <begin position="39"/>
        <end position="59"/>
    </location>
</feature>
<keyword evidence="3 7" id="KW-0812">Transmembrane</keyword>
<reference evidence="8 9" key="1">
    <citation type="submission" date="2020-08" db="EMBL/GenBank/DDBJ databases">
        <title>Sequencing the genomes of 1000 actinobacteria strains.</title>
        <authorList>
            <person name="Klenk H.-P."/>
        </authorList>
    </citation>
    <scope>NUCLEOTIDE SEQUENCE [LARGE SCALE GENOMIC DNA]</scope>
    <source>
        <strain evidence="8 9">DSM 44551</strain>
    </source>
</reference>
<feature type="region of interest" description="Disordered" evidence="6">
    <location>
        <begin position="1"/>
        <end position="22"/>
    </location>
</feature>
<dbReference type="AlphaFoldDB" id="A0A7W8VBM4"/>
<name>A0A7W8VBM4_9ACTN</name>
<feature type="transmembrane region" description="Helical" evidence="7">
    <location>
        <begin position="319"/>
        <end position="340"/>
    </location>
</feature>
<evidence type="ECO:0000256" key="7">
    <source>
        <dbReference type="SAM" id="Phobius"/>
    </source>
</evidence>
<keyword evidence="9" id="KW-1185">Reference proteome</keyword>
<feature type="transmembrane region" description="Helical" evidence="7">
    <location>
        <begin position="236"/>
        <end position="255"/>
    </location>
</feature>
<dbReference type="EMBL" id="JACHDB010000001">
    <property type="protein sequence ID" value="MBB5430481.1"/>
    <property type="molecule type" value="Genomic_DNA"/>
</dbReference>
<keyword evidence="2" id="KW-1003">Cell membrane</keyword>
<evidence type="ECO:0000256" key="5">
    <source>
        <dbReference type="ARBA" id="ARBA00023136"/>
    </source>
</evidence>
<dbReference type="GO" id="GO:0005886">
    <property type="term" value="C:plasma membrane"/>
    <property type="evidence" value="ECO:0007669"/>
    <property type="project" value="UniProtKB-SubCell"/>
</dbReference>
<accession>A0A7W8VBM4</accession>
<feature type="compositionally biased region" description="Pro residues" evidence="6">
    <location>
        <begin position="7"/>
        <end position="22"/>
    </location>
</feature>
<feature type="transmembrane region" description="Helical" evidence="7">
    <location>
        <begin position="93"/>
        <end position="111"/>
    </location>
</feature>
<proteinExistence type="predicted"/>
<sequence length="350" mass="34681">MSTPSRTGPPPPGAPETASGPPPLARAGRALLSARMPTVAVAVLLVATVAASAALQPGFFSPYGLSSSFATFLPLATIAAAQTVIVLGGGIDLSIGAIVTLSSAVSVVLMQGDDARLPLALAAGLATGAACGLLNGLVVAGLRLQPIVATFATGSMFGGAALLVLPKPGGTASPILTETYRMVVLAYIPVPAVLLLLLWLAWRVLRRHRFGQYLYAVGGDAGAAYSSAVPVSAVRVLSYTLGGLIAALAGVALLADSGAGDPTLGTELTLGSIAALVIGGTRLRGGSGGVGGAIIGAIVLSLIQGLVFFAGVPTNAREFVYGCVIIAAIALAGLLTARAAQRPAFQGANR</sequence>
<feature type="transmembrane region" description="Helical" evidence="7">
    <location>
        <begin position="117"/>
        <end position="140"/>
    </location>
</feature>
<evidence type="ECO:0000256" key="2">
    <source>
        <dbReference type="ARBA" id="ARBA00022475"/>
    </source>
</evidence>
<keyword evidence="5 7" id="KW-0472">Membrane</keyword>
<dbReference type="InterPro" id="IPR001851">
    <property type="entry name" value="ABC_transp_permease"/>
</dbReference>
<evidence type="ECO:0000313" key="8">
    <source>
        <dbReference type="EMBL" id="MBB5430481.1"/>
    </source>
</evidence>
<feature type="transmembrane region" description="Helical" evidence="7">
    <location>
        <begin position="147"/>
        <end position="165"/>
    </location>
</feature>
<dbReference type="PANTHER" id="PTHR32196">
    <property type="entry name" value="ABC TRANSPORTER PERMEASE PROTEIN YPHD-RELATED-RELATED"/>
    <property type="match status" value="1"/>
</dbReference>
<evidence type="ECO:0000256" key="4">
    <source>
        <dbReference type="ARBA" id="ARBA00022989"/>
    </source>
</evidence>
<keyword evidence="4 7" id="KW-1133">Transmembrane helix</keyword>
<comment type="subcellular location">
    <subcellularLocation>
        <location evidence="1">Cell membrane</location>
        <topology evidence="1">Multi-pass membrane protein</topology>
    </subcellularLocation>
</comment>
<evidence type="ECO:0000256" key="3">
    <source>
        <dbReference type="ARBA" id="ARBA00022692"/>
    </source>
</evidence>
<dbReference type="GO" id="GO:0022857">
    <property type="term" value="F:transmembrane transporter activity"/>
    <property type="evidence" value="ECO:0007669"/>
    <property type="project" value="InterPro"/>
</dbReference>
<dbReference type="CDD" id="cd06579">
    <property type="entry name" value="TM_PBP1_transp_AraH_like"/>
    <property type="match status" value="1"/>
</dbReference>
<feature type="transmembrane region" description="Helical" evidence="7">
    <location>
        <begin position="185"/>
        <end position="205"/>
    </location>
</feature>